<dbReference type="InterPro" id="IPR018485">
    <property type="entry name" value="FGGY_C"/>
</dbReference>
<dbReference type="GO" id="GO:0004856">
    <property type="term" value="F:D-xylulokinase activity"/>
    <property type="evidence" value="ECO:0007669"/>
    <property type="project" value="UniProtKB-EC"/>
</dbReference>
<dbReference type="InterPro" id="IPR000577">
    <property type="entry name" value="Carb_kinase_FGGY"/>
</dbReference>
<keyword evidence="2 4" id="KW-0808">Transferase</keyword>
<dbReference type="EMBL" id="CP046244">
    <property type="protein sequence ID" value="QGP93690.1"/>
    <property type="molecule type" value="Genomic_DNA"/>
</dbReference>
<dbReference type="AlphaFoldDB" id="A0A6I5ZUQ9"/>
<dbReference type="OrthoDB" id="9805576at2"/>
<evidence type="ECO:0000259" key="5">
    <source>
        <dbReference type="Pfam" id="PF00370"/>
    </source>
</evidence>
<evidence type="ECO:0000259" key="6">
    <source>
        <dbReference type="Pfam" id="PF02782"/>
    </source>
</evidence>
<evidence type="ECO:0000313" key="8">
    <source>
        <dbReference type="Proteomes" id="UP000425916"/>
    </source>
</evidence>
<evidence type="ECO:0000256" key="4">
    <source>
        <dbReference type="RuleBase" id="RU003733"/>
    </source>
</evidence>
<comment type="similarity">
    <text evidence="1 4">Belongs to the FGGY kinase family.</text>
</comment>
<reference evidence="7 8" key="1">
    <citation type="submission" date="2019-11" db="EMBL/GenBank/DDBJ databases">
        <title>Genome sequence of Moorella glycerini DSM11254.</title>
        <authorList>
            <person name="Poehlein A."/>
            <person name="Boeer T."/>
            <person name="Daniel R."/>
        </authorList>
    </citation>
    <scope>NUCLEOTIDE SEQUENCE [LARGE SCALE GENOMIC DNA]</scope>
    <source>
        <strain evidence="7 8">DSM 11254</strain>
    </source>
</reference>
<protein>
    <submittedName>
        <fullName evidence="7">Xylulose kinase</fullName>
        <ecNumber evidence="7">2.7.1.17</ecNumber>
    </submittedName>
</protein>
<dbReference type="Gene3D" id="3.30.420.40">
    <property type="match status" value="2"/>
</dbReference>
<evidence type="ECO:0000256" key="1">
    <source>
        <dbReference type="ARBA" id="ARBA00009156"/>
    </source>
</evidence>
<name>A0A6I5ZUQ9_9FIRM</name>
<dbReference type="PROSITE" id="PS00445">
    <property type="entry name" value="FGGY_KINASES_2"/>
    <property type="match status" value="1"/>
</dbReference>
<dbReference type="Pfam" id="PF02782">
    <property type="entry name" value="FGGY_C"/>
    <property type="match status" value="1"/>
</dbReference>
<keyword evidence="3 4" id="KW-0418">Kinase</keyword>
<dbReference type="InterPro" id="IPR043129">
    <property type="entry name" value="ATPase_NBD"/>
</dbReference>
<feature type="domain" description="Carbohydrate kinase FGGY N-terminal" evidence="5">
    <location>
        <begin position="9"/>
        <end position="251"/>
    </location>
</feature>
<keyword evidence="8" id="KW-1185">Reference proteome</keyword>
<dbReference type="Pfam" id="PF00370">
    <property type="entry name" value="FGGY_N"/>
    <property type="match status" value="1"/>
</dbReference>
<gene>
    <name evidence="7" type="primary">xylB_4</name>
    <name evidence="7" type="ORF">MGLY_31120</name>
</gene>
<evidence type="ECO:0000256" key="2">
    <source>
        <dbReference type="ARBA" id="ARBA00022679"/>
    </source>
</evidence>
<evidence type="ECO:0000313" key="7">
    <source>
        <dbReference type="EMBL" id="QGP93690.1"/>
    </source>
</evidence>
<sequence>MVRQEDSLLLGIDVGGSSVKVATFTPEGLLRGFQCEAISIDYPQPGWAEVWPRQWLEKIATVIHALYTKNGIRKEQIAAVGLSTMCPALIAFDAKGQVLRPAILYMDTRSREQAGWMEQQVAMPEAVRLTGNRIAAGTISATSMLWLKKHEPEVYKSTAFFGHGNTYLGLLLTGKTGIDPSNASLTGLFTTGTKLDWSHELCRAYELSMHKLPPIIPSTEKLGSLRSEAATALDLPEGIPVAMGGADTACSGLALGVTETGQIFETAGTSDVLSLCTDDPKFDDRFLNRCHVVPGRWLNMGAMSTPGAAFRWVRDQLGQVEKYVAEASGQDAYDILCSEAAQSRPGAGGVIFLPYLSGERSPIWDPLARGAFVGLNLATTRSDLIRAVLEAGCYGLRQNLAIAEKILGKPIDRIKVVGKGVKNDIWAQLRADITGKEILAVSYHETAVLGAAMLGGIAAGIYKDYQEGVKKATALEGKVCRPDKRYKEIYDKAFMIYNRLYQQLKQVFPDFLAL</sequence>
<dbReference type="RefSeq" id="WP_156275335.1">
    <property type="nucleotide sequence ID" value="NZ_CP046244.1"/>
</dbReference>
<dbReference type="Proteomes" id="UP000425916">
    <property type="component" value="Chromosome"/>
</dbReference>
<dbReference type="InterPro" id="IPR018484">
    <property type="entry name" value="FGGY_N"/>
</dbReference>
<dbReference type="InterPro" id="IPR050406">
    <property type="entry name" value="FGGY_Carb_Kinase"/>
</dbReference>
<organism evidence="7 8">
    <name type="scientific">Neomoorella glycerini</name>
    <dbReference type="NCBI Taxonomy" id="55779"/>
    <lineage>
        <taxon>Bacteria</taxon>
        <taxon>Bacillati</taxon>
        <taxon>Bacillota</taxon>
        <taxon>Clostridia</taxon>
        <taxon>Neomoorellales</taxon>
        <taxon>Neomoorellaceae</taxon>
        <taxon>Neomoorella</taxon>
    </lineage>
</organism>
<dbReference type="EC" id="2.7.1.17" evidence="7"/>
<dbReference type="PANTHER" id="PTHR43095">
    <property type="entry name" value="SUGAR KINASE"/>
    <property type="match status" value="1"/>
</dbReference>
<accession>A0A6I5ZUQ9</accession>
<feature type="domain" description="Carbohydrate kinase FGGY C-terminal" evidence="6">
    <location>
        <begin position="266"/>
        <end position="459"/>
    </location>
</feature>
<dbReference type="CDD" id="cd00366">
    <property type="entry name" value="ASKHA_NBD_FGGY"/>
    <property type="match status" value="1"/>
</dbReference>
<evidence type="ECO:0000256" key="3">
    <source>
        <dbReference type="ARBA" id="ARBA00022777"/>
    </source>
</evidence>
<dbReference type="PIRSF" id="PIRSF000538">
    <property type="entry name" value="GlpK"/>
    <property type="match status" value="1"/>
</dbReference>
<proteinExistence type="inferred from homology"/>
<dbReference type="InterPro" id="IPR018483">
    <property type="entry name" value="Carb_kinase_FGGY_CS"/>
</dbReference>
<dbReference type="SUPFAM" id="SSF53067">
    <property type="entry name" value="Actin-like ATPase domain"/>
    <property type="match status" value="2"/>
</dbReference>